<proteinExistence type="predicted"/>
<keyword evidence="1" id="KW-1277">Toxin-antitoxin system</keyword>
<dbReference type="AlphaFoldDB" id="A0ABD5RUQ3"/>
<name>A0ABD5RUQ3_9EURY</name>
<evidence type="ECO:0000313" key="2">
    <source>
        <dbReference type="EMBL" id="MFC5973860.1"/>
    </source>
</evidence>
<accession>A0ABD5RUQ3</accession>
<dbReference type="Proteomes" id="UP001596099">
    <property type="component" value="Unassembled WGS sequence"/>
</dbReference>
<reference evidence="2 3" key="1">
    <citation type="journal article" date="2019" name="Int. J. Syst. Evol. Microbiol.">
        <title>The Global Catalogue of Microorganisms (GCM) 10K type strain sequencing project: providing services to taxonomists for standard genome sequencing and annotation.</title>
        <authorList>
            <consortium name="The Broad Institute Genomics Platform"/>
            <consortium name="The Broad Institute Genome Sequencing Center for Infectious Disease"/>
            <person name="Wu L."/>
            <person name="Ma J."/>
        </authorList>
    </citation>
    <scope>NUCLEOTIDE SEQUENCE [LARGE SCALE GENOMIC DNA]</scope>
    <source>
        <strain evidence="2 3">CGMCC 1.12543</strain>
    </source>
</reference>
<evidence type="ECO:0000313" key="3">
    <source>
        <dbReference type="Proteomes" id="UP001596099"/>
    </source>
</evidence>
<protein>
    <submittedName>
        <fullName evidence="2">Antitoxin VapB family protein</fullName>
    </submittedName>
</protein>
<comment type="caution">
    <text evidence="2">The sequence shown here is derived from an EMBL/GenBank/DDBJ whole genome shotgun (WGS) entry which is preliminary data.</text>
</comment>
<sequence>MSKSIRVSEEYHAFLKAHKREGETMEETLRRLTGGPDPELVAGILSDDMADEIENRLARKRESDADSKDALRDRLR</sequence>
<dbReference type="InterPro" id="IPR003847">
    <property type="entry name" value="Put_antitoxin"/>
</dbReference>
<gene>
    <name evidence="2" type="ORF">ACFPYI_21260</name>
</gene>
<keyword evidence="3" id="KW-1185">Reference proteome</keyword>
<evidence type="ECO:0000256" key="1">
    <source>
        <dbReference type="ARBA" id="ARBA00022649"/>
    </source>
</evidence>
<organism evidence="2 3">
    <name type="scientific">Halomarina salina</name>
    <dbReference type="NCBI Taxonomy" id="1872699"/>
    <lineage>
        <taxon>Archaea</taxon>
        <taxon>Methanobacteriati</taxon>
        <taxon>Methanobacteriota</taxon>
        <taxon>Stenosarchaea group</taxon>
        <taxon>Halobacteria</taxon>
        <taxon>Halobacteriales</taxon>
        <taxon>Natronomonadaceae</taxon>
        <taxon>Halomarina</taxon>
    </lineage>
</organism>
<dbReference type="RefSeq" id="WP_247421815.1">
    <property type="nucleotide sequence ID" value="NZ_JALLGW010000006.1"/>
</dbReference>
<dbReference type="Pfam" id="PF02697">
    <property type="entry name" value="VAPB_antitox"/>
    <property type="match status" value="1"/>
</dbReference>
<dbReference type="EMBL" id="JBHSQH010000008">
    <property type="protein sequence ID" value="MFC5973860.1"/>
    <property type="molecule type" value="Genomic_DNA"/>
</dbReference>